<protein>
    <submittedName>
        <fullName evidence="2">Uncharacterized protein</fullName>
    </submittedName>
</protein>
<dbReference type="EnsemblMetazoa" id="CLYHEMT001467.4">
    <property type="protein sequence ID" value="CLYHEMP001467.4"/>
    <property type="gene ID" value="CLYHEMG001467"/>
</dbReference>
<evidence type="ECO:0000313" key="3">
    <source>
        <dbReference type="Proteomes" id="UP000594262"/>
    </source>
</evidence>
<proteinExistence type="predicted"/>
<dbReference type="InterPro" id="IPR035992">
    <property type="entry name" value="Ricin_B-like_lectins"/>
</dbReference>
<name>A0A7M5V0P9_9CNID</name>
<reference evidence="2" key="1">
    <citation type="submission" date="2021-01" db="UniProtKB">
        <authorList>
            <consortium name="EnsemblMetazoa"/>
        </authorList>
    </citation>
    <scope>IDENTIFICATION</scope>
</reference>
<evidence type="ECO:0000313" key="2">
    <source>
        <dbReference type="EnsemblMetazoa" id="CLYHEMP001467.4"/>
    </source>
</evidence>
<dbReference type="AlphaFoldDB" id="A0A7M5V0P9"/>
<dbReference type="SUPFAM" id="SSF50370">
    <property type="entry name" value="Ricin B-like lectins"/>
    <property type="match status" value="1"/>
</dbReference>
<evidence type="ECO:0000256" key="1">
    <source>
        <dbReference type="ARBA" id="ARBA00023157"/>
    </source>
</evidence>
<accession>A0A7M5V0P9</accession>
<sequence>MNEPLPRIKERRLIRERLKCRPFDWYLMEVYPELRVPNVDELAYGEIKQIYKGQSYCLSESKTSKVLAVKCIPNVKKMQWVMSVTGMIQNEKDKCLYASKKRKRISLKDCDNSDFNQLSPHTLLTHVYFAQESIFHIAIVCQPSKLQQGIILTI</sequence>
<dbReference type="GO" id="GO:0006493">
    <property type="term" value="P:protein O-linked glycosylation"/>
    <property type="evidence" value="ECO:0007669"/>
    <property type="project" value="TreeGrafter"/>
</dbReference>
<keyword evidence="1" id="KW-1015">Disulfide bond</keyword>
<dbReference type="OrthoDB" id="429263at2759"/>
<organism evidence="2 3">
    <name type="scientific">Clytia hemisphaerica</name>
    <dbReference type="NCBI Taxonomy" id="252671"/>
    <lineage>
        <taxon>Eukaryota</taxon>
        <taxon>Metazoa</taxon>
        <taxon>Cnidaria</taxon>
        <taxon>Hydrozoa</taxon>
        <taxon>Hydroidolina</taxon>
        <taxon>Leptothecata</taxon>
        <taxon>Obeliida</taxon>
        <taxon>Clytiidae</taxon>
        <taxon>Clytia</taxon>
    </lineage>
</organism>
<dbReference type="PANTHER" id="PTHR11675">
    <property type="entry name" value="N-ACETYLGALACTOSAMINYLTRANSFERASE"/>
    <property type="match status" value="1"/>
</dbReference>
<dbReference type="Gene3D" id="1.10.8.460">
    <property type="entry name" value="ppGaNTase-T1 linker domain-like"/>
    <property type="match status" value="1"/>
</dbReference>
<keyword evidence="3" id="KW-1185">Reference proteome</keyword>
<dbReference type="PANTHER" id="PTHR11675:SF119">
    <property type="entry name" value="POLYPEPTIDE N-ACETYLGALACTOSAMINYLTRANSFERASE 2"/>
    <property type="match status" value="1"/>
</dbReference>
<dbReference type="GO" id="GO:0005794">
    <property type="term" value="C:Golgi apparatus"/>
    <property type="evidence" value="ECO:0007669"/>
    <property type="project" value="TreeGrafter"/>
</dbReference>
<dbReference type="Proteomes" id="UP000594262">
    <property type="component" value="Unplaced"/>
</dbReference>
<dbReference type="GO" id="GO:0004653">
    <property type="term" value="F:polypeptide N-acetylgalactosaminyltransferase activity"/>
    <property type="evidence" value="ECO:0007669"/>
    <property type="project" value="TreeGrafter"/>
</dbReference>
<dbReference type="Gene3D" id="2.80.10.50">
    <property type="match status" value="1"/>
</dbReference>